<dbReference type="RefSeq" id="WP_073511952.1">
    <property type="nucleotide sequence ID" value="NZ_CP050124.1"/>
</dbReference>
<dbReference type="EMBL" id="CP050124">
    <property type="protein sequence ID" value="QIP38481.1"/>
    <property type="molecule type" value="Genomic_DNA"/>
</dbReference>
<sequence>MTADDRDIRTQRLIASRRRDSADKQRRTLTVIADLSSAGERINISEIARRAGVSPWFIYNTAAIRTAVERATEEHSHTATRSSAGRTSATADSLHAELLMAREEVRALRTDRTKLETKVQLLLGNQLEHLPHDTLLARIHELEQIAAELRSDLDSERRRADTMTTRTEELQDELTAARASLKRMVQSVSPARRIDAIRT</sequence>
<proteinExistence type="predicted"/>
<evidence type="ECO:0000256" key="1">
    <source>
        <dbReference type="SAM" id="Coils"/>
    </source>
</evidence>
<dbReference type="AlphaFoldDB" id="A0A1Q4K989"/>
<protein>
    <recommendedName>
        <fullName evidence="4">Transposase</fullName>
    </recommendedName>
</protein>
<dbReference type="Pfam" id="PF19776">
    <property type="entry name" value="DUF6262"/>
    <property type="match status" value="1"/>
</dbReference>
<evidence type="ECO:0000313" key="3">
    <source>
        <dbReference type="Proteomes" id="UP000502345"/>
    </source>
</evidence>
<dbReference type="Proteomes" id="UP000502345">
    <property type="component" value="Chromosome"/>
</dbReference>
<dbReference type="InterPro" id="IPR046229">
    <property type="entry name" value="TnpC-like"/>
</dbReference>
<feature type="coiled-coil region" evidence="1">
    <location>
        <begin position="98"/>
        <end position="173"/>
    </location>
</feature>
<dbReference type="OrthoDB" id="4948751at2"/>
<reference evidence="2 3" key="1">
    <citation type="submission" date="2020-03" db="EMBL/GenBank/DDBJ databases">
        <title>Screen low temperature-resistant strains for efficient degradation of petroleum hydrocarbons under the low temperature.</title>
        <authorList>
            <person name="Wang Y."/>
            <person name="Chen J."/>
        </authorList>
    </citation>
    <scope>NUCLEOTIDE SEQUENCE [LARGE SCALE GENOMIC DNA]</scope>
    <source>
        <strain evidence="2 3">KB1</strain>
    </source>
</reference>
<gene>
    <name evidence="2" type="ORF">G9444_1237</name>
</gene>
<organism evidence="2 3">
    <name type="scientific">Rhodococcus erythropolis</name>
    <name type="common">Arthrobacter picolinophilus</name>
    <dbReference type="NCBI Taxonomy" id="1833"/>
    <lineage>
        <taxon>Bacteria</taxon>
        <taxon>Bacillati</taxon>
        <taxon>Actinomycetota</taxon>
        <taxon>Actinomycetes</taxon>
        <taxon>Mycobacteriales</taxon>
        <taxon>Nocardiaceae</taxon>
        <taxon>Rhodococcus</taxon>
        <taxon>Rhodococcus erythropolis group</taxon>
    </lineage>
</organism>
<accession>A0A1Q4K989</accession>
<name>A0A1Q4K989_RHOER</name>
<evidence type="ECO:0000313" key="2">
    <source>
        <dbReference type="EMBL" id="QIP38481.1"/>
    </source>
</evidence>
<keyword evidence="1" id="KW-0175">Coiled coil</keyword>
<evidence type="ECO:0008006" key="4">
    <source>
        <dbReference type="Google" id="ProtNLM"/>
    </source>
</evidence>